<dbReference type="Pfam" id="PF00098">
    <property type="entry name" value="zf-CCHC"/>
    <property type="match status" value="1"/>
</dbReference>
<evidence type="ECO:0000256" key="2">
    <source>
        <dbReference type="SAM" id="MobiDB-lite"/>
    </source>
</evidence>
<feature type="compositionally biased region" description="Basic and acidic residues" evidence="2">
    <location>
        <begin position="30"/>
        <end position="47"/>
    </location>
</feature>
<feature type="region of interest" description="Disordered" evidence="2">
    <location>
        <begin position="93"/>
        <end position="128"/>
    </location>
</feature>
<dbReference type="InterPro" id="IPR001878">
    <property type="entry name" value="Znf_CCHC"/>
</dbReference>
<organism evidence="4 5">
    <name type="scientific">Camellia sinensis</name>
    <name type="common">Tea plant</name>
    <name type="synonym">Thea sinensis</name>
    <dbReference type="NCBI Taxonomy" id="4442"/>
    <lineage>
        <taxon>Eukaryota</taxon>
        <taxon>Viridiplantae</taxon>
        <taxon>Streptophyta</taxon>
        <taxon>Embryophyta</taxon>
        <taxon>Tracheophyta</taxon>
        <taxon>Spermatophyta</taxon>
        <taxon>Magnoliopsida</taxon>
        <taxon>eudicotyledons</taxon>
        <taxon>Gunneridae</taxon>
        <taxon>Pentapetalae</taxon>
        <taxon>asterids</taxon>
        <taxon>Ericales</taxon>
        <taxon>Theaceae</taxon>
        <taxon>Camellia</taxon>
    </lineage>
</organism>
<reference evidence="5" key="1">
    <citation type="journal article" date="2020" name="Nat. Commun.">
        <title>Genome assembly of wild tea tree DASZ reveals pedigree and selection history of tea varieties.</title>
        <authorList>
            <person name="Zhang W."/>
            <person name="Zhang Y."/>
            <person name="Qiu H."/>
            <person name="Guo Y."/>
            <person name="Wan H."/>
            <person name="Zhang X."/>
            <person name="Scossa F."/>
            <person name="Alseekh S."/>
            <person name="Zhang Q."/>
            <person name="Wang P."/>
            <person name="Xu L."/>
            <person name="Schmidt M.H."/>
            <person name="Jia X."/>
            <person name="Li D."/>
            <person name="Zhu A."/>
            <person name="Guo F."/>
            <person name="Chen W."/>
            <person name="Ni D."/>
            <person name="Usadel B."/>
            <person name="Fernie A.R."/>
            <person name="Wen W."/>
        </authorList>
    </citation>
    <scope>NUCLEOTIDE SEQUENCE [LARGE SCALE GENOMIC DNA]</scope>
    <source>
        <strain evidence="5">cv. G240</strain>
    </source>
</reference>
<feature type="compositionally biased region" description="Low complexity" evidence="2">
    <location>
        <begin position="105"/>
        <end position="128"/>
    </location>
</feature>
<evidence type="ECO:0000259" key="3">
    <source>
        <dbReference type="PROSITE" id="PS50158"/>
    </source>
</evidence>
<keyword evidence="5" id="KW-1185">Reference proteome</keyword>
<accession>A0A7J7FT47</accession>
<protein>
    <recommendedName>
        <fullName evidence="3">CCHC-type domain-containing protein</fullName>
    </recommendedName>
</protein>
<feature type="region of interest" description="Disordered" evidence="2">
    <location>
        <begin position="1"/>
        <end position="78"/>
    </location>
</feature>
<gene>
    <name evidence="4" type="ORF">HYC85_027673</name>
</gene>
<sequence length="128" mass="13826">MKVGGSMIREHGCLVDAATHMESMMEEEEERMRGSKRSQEGQGDGRRQRGSNPQQSQSALARSTFPVPRSGSRRGSQRDFTCFKCGQLGHKSPACPQRGGGQGVASSSAWPQSQSQGRGRSSSCYQCG</sequence>
<evidence type="ECO:0000256" key="1">
    <source>
        <dbReference type="PROSITE-ProRule" id="PRU00047"/>
    </source>
</evidence>
<dbReference type="SMART" id="SM00343">
    <property type="entry name" value="ZnF_C2HC"/>
    <property type="match status" value="1"/>
</dbReference>
<dbReference type="Gene3D" id="4.10.60.10">
    <property type="entry name" value="Zinc finger, CCHC-type"/>
    <property type="match status" value="1"/>
</dbReference>
<keyword evidence="1" id="KW-0479">Metal-binding</keyword>
<dbReference type="PROSITE" id="PS50158">
    <property type="entry name" value="ZF_CCHC"/>
    <property type="match status" value="1"/>
</dbReference>
<dbReference type="Proteomes" id="UP000593564">
    <property type="component" value="Unassembled WGS sequence"/>
</dbReference>
<keyword evidence="1" id="KW-0863">Zinc-finger</keyword>
<name>A0A7J7FT47_CAMSI</name>
<dbReference type="GO" id="GO:0008270">
    <property type="term" value="F:zinc ion binding"/>
    <property type="evidence" value="ECO:0007669"/>
    <property type="project" value="UniProtKB-KW"/>
</dbReference>
<dbReference type="EMBL" id="JACBKZ010000014">
    <property type="protein sequence ID" value="KAF5931502.1"/>
    <property type="molecule type" value="Genomic_DNA"/>
</dbReference>
<feature type="domain" description="CCHC-type" evidence="3">
    <location>
        <begin position="82"/>
        <end position="97"/>
    </location>
</feature>
<dbReference type="SUPFAM" id="SSF57756">
    <property type="entry name" value="Retrovirus zinc finger-like domains"/>
    <property type="match status" value="1"/>
</dbReference>
<evidence type="ECO:0000313" key="4">
    <source>
        <dbReference type="EMBL" id="KAF5931502.1"/>
    </source>
</evidence>
<proteinExistence type="predicted"/>
<dbReference type="InterPro" id="IPR036875">
    <property type="entry name" value="Znf_CCHC_sf"/>
</dbReference>
<comment type="caution">
    <text evidence="4">The sequence shown here is derived from an EMBL/GenBank/DDBJ whole genome shotgun (WGS) entry which is preliminary data.</text>
</comment>
<evidence type="ECO:0000313" key="5">
    <source>
        <dbReference type="Proteomes" id="UP000593564"/>
    </source>
</evidence>
<reference evidence="4 5" key="2">
    <citation type="submission" date="2020-07" db="EMBL/GenBank/DDBJ databases">
        <title>Genome assembly of wild tea tree DASZ reveals pedigree and selection history of tea varieties.</title>
        <authorList>
            <person name="Zhang W."/>
        </authorList>
    </citation>
    <scope>NUCLEOTIDE SEQUENCE [LARGE SCALE GENOMIC DNA]</scope>
    <source>
        <strain evidence="5">cv. G240</strain>
        <tissue evidence="4">Leaf</tissue>
    </source>
</reference>
<feature type="compositionally biased region" description="Polar residues" evidence="2">
    <location>
        <begin position="51"/>
        <end position="61"/>
    </location>
</feature>
<keyword evidence="1" id="KW-0862">Zinc</keyword>
<dbReference type="AlphaFoldDB" id="A0A7J7FT47"/>
<dbReference type="GO" id="GO:0003676">
    <property type="term" value="F:nucleic acid binding"/>
    <property type="evidence" value="ECO:0007669"/>
    <property type="project" value="InterPro"/>
</dbReference>